<keyword evidence="2" id="KW-1185">Reference proteome</keyword>
<dbReference type="AlphaFoldDB" id="A0A0L0W403"/>
<comment type="caution">
    <text evidence="1">The sequence shown here is derived from an EMBL/GenBank/DDBJ whole genome shotgun (WGS) entry which is preliminary data.</text>
</comment>
<protein>
    <submittedName>
        <fullName evidence="1">Uncharacterized protein</fullName>
    </submittedName>
</protein>
<organism evidence="1 2">
    <name type="scientific">Puccinia striiformis f. sp. tritici PST-78</name>
    <dbReference type="NCBI Taxonomy" id="1165861"/>
    <lineage>
        <taxon>Eukaryota</taxon>
        <taxon>Fungi</taxon>
        <taxon>Dikarya</taxon>
        <taxon>Basidiomycota</taxon>
        <taxon>Pucciniomycotina</taxon>
        <taxon>Pucciniomycetes</taxon>
        <taxon>Pucciniales</taxon>
        <taxon>Pucciniaceae</taxon>
        <taxon>Puccinia</taxon>
    </lineage>
</organism>
<dbReference type="EMBL" id="AJIL01000004">
    <property type="protein sequence ID" value="KNF06241.1"/>
    <property type="molecule type" value="Genomic_DNA"/>
</dbReference>
<evidence type="ECO:0000313" key="2">
    <source>
        <dbReference type="Proteomes" id="UP000054564"/>
    </source>
</evidence>
<evidence type="ECO:0000313" key="1">
    <source>
        <dbReference type="EMBL" id="KNF06241.1"/>
    </source>
</evidence>
<accession>A0A0L0W403</accession>
<name>A0A0L0W403_9BASI</name>
<sequence>MVKVGLGTLPKITARTMGHWAGLSERFSDLTVRQEVGFGCPSRFPRLSTARTKRSDLLSDGQVRELLGHAGPMSHWAGSPEQLIPAVKCGTHADVVTLHSQNRAVE</sequence>
<proteinExistence type="predicted"/>
<dbReference type="Proteomes" id="UP000054564">
    <property type="component" value="Unassembled WGS sequence"/>
</dbReference>
<gene>
    <name evidence="1" type="ORF">PSTG_00748</name>
</gene>
<reference evidence="2" key="1">
    <citation type="submission" date="2014-03" db="EMBL/GenBank/DDBJ databases">
        <title>The Genome Sequence of Puccinia striiformis f. sp. tritici PST-78.</title>
        <authorList>
            <consortium name="The Broad Institute Genome Sequencing Platform"/>
            <person name="Cuomo C."/>
            <person name="Hulbert S."/>
            <person name="Chen X."/>
            <person name="Walker B."/>
            <person name="Young S.K."/>
            <person name="Zeng Q."/>
            <person name="Gargeya S."/>
            <person name="Fitzgerald M."/>
            <person name="Haas B."/>
            <person name="Abouelleil A."/>
            <person name="Alvarado L."/>
            <person name="Arachchi H.M."/>
            <person name="Berlin A.M."/>
            <person name="Chapman S.B."/>
            <person name="Goldberg J."/>
            <person name="Griggs A."/>
            <person name="Gujja S."/>
            <person name="Hansen M."/>
            <person name="Howarth C."/>
            <person name="Imamovic A."/>
            <person name="Larimer J."/>
            <person name="McCowan C."/>
            <person name="Montmayeur A."/>
            <person name="Murphy C."/>
            <person name="Neiman D."/>
            <person name="Pearson M."/>
            <person name="Priest M."/>
            <person name="Roberts A."/>
            <person name="Saif S."/>
            <person name="Shea T."/>
            <person name="Sisk P."/>
            <person name="Sykes S."/>
            <person name="Wortman J."/>
            <person name="Nusbaum C."/>
            <person name="Birren B."/>
        </authorList>
    </citation>
    <scope>NUCLEOTIDE SEQUENCE [LARGE SCALE GENOMIC DNA]</scope>
    <source>
        <strain evidence="2">race PST-78</strain>
    </source>
</reference>